<keyword evidence="2" id="KW-1185">Reference proteome</keyword>
<dbReference type="AlphaFoldDB" id="A0AAE1CNG8"/>
<evidence type="ECO:0000313" key="2">
    <source>
        <dbReference type="Proteomes" id="UP001283361"/>
    </source>
</evidence>
<organism evidence="1 2">
    <name type="scientific">Elysia crispata</name>
    <name type="common">lettuce slug</name>
    <dbReference type="NCBI Taxonomy" id="231223"/>
    <lineage>
        <taxon>Eukaryota</taxon>
        <taxon>Metazoa</taxon>
        <taxon>Spiralia</taxon>
        <taxon>Lophotrochozoa</taxon>
        <taxon>Mollusca</taxon>
        <taxon>Gastropoda</taxon>
        <taxon>Heterobranchia</taxon>
        <taxon>Euthyneura</taxon>
        <taxon>Panpulmonata</taxon>
        <taxon>Sacoglossa</taxon>
        <taxon>Placobranchoidea</taxon>
        <taxon>Plakobranchidae</taxon>
        <taxon>Elysia</taxon>
    </lineage>
</organism>
<protein>
    <submittedName>
        <fullName evidence="1">Uncharacterized protein</fullName>
    </submittedName>
</protein>
<evidence type="ECO:0000313" key="1">
    <source>
        <dbReference type="EMBL" id="KAK3719870.1"/>
    </source>
</evidence>
<name>A0AAE1CNG8_9GAST</name>
<gene>
    <name evidence="1" type="ORF">RRG08_040170</name>
</gene>
<proteinExistence type="predicted"/>
<accession>A0AAE1CNG8</accession>
<reference evidence="1" key="1">
    <citation type="journal article" date="2023" name="G3 (Bethesda)">
        <title>A reference genome for the long-term kleptoplast-retaining sea slug Elysia crispata morphotype clarki.</title>
        <authorList>
            <person name="Eastman K.E."/>
            <person name="Pendleton A.L."/>
            <person name="Shaikh M.A."/>
            <person name="Suttiyut T."/>
            <person name="Ogas R."/>
            <person name="Tomko P."/>
            <person name="Gavelis G."/>
            <person name="Widhalm J.R."/>
            <person name="Wisecaver J.H."/>
        </authorList>
    </citation>
    <scope>NUCLEOTIDE SEQUENCE</scope>
    <source>
        <strain evidence="1">ECLA1</strain>
    </source>
</reference>
<sequence>MGAGVGGEVILRHAQACTRPRNDKTSQISRQVVTWIPPPARKADKRSRKVNHFGTLALRNGSFSSPLYNSSGIRLKYSFPMDSGLCLNHDQNGDGSDHACTCILMRTY</sequence>
<dbReference type="Proteomes" id="UP001283361">
    <property type="component" value="Unassembled WGS sequence"/>
</dbReference>
<comment type="caution">
    <text evidence="1">The sequence shown here is derived from an EMBL/GenBank/DDBJ whole genome shotgun (WGS) entry which is preliminary data.</text>
</comment>
<dbReference type="EMBL" id="JAWDGP010007412">
    <property type="protein sequence ID" value="KAK3719870.1"/>
    <property type="molecule type" value="Genomic_DNA"/>
</dbReference>